<dbReference type="GO" id="GO:0016757">
    <property type="term" value="F:glycosyltransferase activity"/>
    <property type="evidence" value="ECO:0007669"/>
    <property type="project" value="UniProtKB-KW"/>
</dbReference>
<organism evidence="4">
    <name type="scientific">Ignisphaera aggregans</name>
    <dbReference type="NCBI Taxonomy" id="334771"/>
    <lineage>
        <taxon>Archaea</taxon>
        <taxon>Thermoproteota</taxon>
        <taxon>Thermoprotei</taxon>
        <taxon>Desulfurococcales</taxon>
        <taxon>Desulfurococcaceae</taxon>
        <taxon>Ignisphaera</taxon>
    </lineage>
</organism>
<dbReference type="InterPro" id="IPR029057">
    <property type="entry name" value="PRTase-like"/>
</dbReference>
<proteinExistence type="predicted"/>
<evidence type="ECO:0000256" key="2">
    <source>
        <dbReference type="ARBA" id="ARBA00022679"/>
    </source>
</evidence>
<dbReference type="SUPFAM" id="SSF53271">
    <property type="entry name" value="PRTase-like"/>
    <property type="match status" value="1"/>
</dbReference>
<dbReference type="CDD" id="cd06223">
    <property type="entry name" value="PRTases_typeI"/>
    <property type="match status" value="1"/>
</dbReference>
<reference evidence="4" key="1">
    <citation type="journal article" date="2020" name="mSystems">
        <title>Genome- and Community-Level Interaction Insights into Carbon Utilization and Element Cycling Functions of Hydrothermarchaeota in Hydrothermal Sediment.</title>
        <authorList>
            <person name="Zhou Z."/>
            <person name="Liu Y."/>
            <person name="Xu W."/>
            <person name="Pan J."/>
            <person name="Luo Z.H."/>
            <person name="Li M."/>
        </authorList>
    </citation>
    <scope>NUCLEOTIDE SEQUENCE [LARGE SCALE GENOMIC DNA]</scope>
    <source>
        <strain evidence="4">SpSt-732</strain>
    </source>
</reference>
<sequence>MVNNFLVLTWSDLANLGLELAEKIQYSGYRPDVVVAVLRGGYIVAKMLCDYLGIDSIATVEIKFYKGVGERAEKPIVVTPLLHDVRDRRVMIVDDVADSGRTLQVAVDVARLHGAKEVKTATLYLKPWSITLPDYYIGETKSWIVFPWEVSEVLRELAKKFGGYENAVNILRLEQHYDKKFIERMINIAKKL</sequence>
<dbReference type="EMBL" id="DTFF01000044">
    <property type="protein sequence ID" value="HGI87771.1"/>
    <property type="molecule type" value="Genomic_DNA"/>
</dbReference>
<dbReference type="Pfam" id="PF00156">
    <property type="entry name" value="Pribosyltran"/>
    <property type="match status" value="1"/>
</dbReference>
<dbReference type="AlphaFoldDB" id="A0A7C4BC72"/>
<dbReference type="PANTHER" id="PTHR43363">
    <property type="entry name" value="HYPOXANTHINE PHOSPHORIBOSYLTRANSFERASE"/>
    <property type="match status" value="1"/>
</dbReference>
<keyword evidence="1 4" id="KW-0328">Glycosyltransferase</keyword>
<evidence type="ECO:0000256" key="1">
    <source>
        <dbReference type="ARBA" id="ARBA00022676"/>
    </source>
</evidence>
<dbReference type="PANTHER" id="PTHR43363:SF1">
    <property type="entry name" value="HYPOXANTHINE-GUANINE PHOSPHORIBOSYLTRANSFERASE"/>
    <property type="match status" value="1"/>
</dbReference>
<dbReference type="Gene3D" id="3.40.50.2020">
    <property type="match status" value="1"/>
</dbReference>
<feature type="domain" description="Phosphoribosyltransferase" evidence="3">
    <location>
        <begin position="19"/>
        <end position="151"/>
    </location>
</feature>
<dbReference type="InterPro" id="IPR000836">
    <property type="entry name" value="PRTase_dom"/>
</dbReference>
<accession>A0A7C4BC72</accession>
<keyword evidence="2 4" id="KW-0808">Transferase</keyword>
<name>A0A7C4BC72_9CREN</name>
<gene>
    <name evidence="4" type="ORF">ENV14_05185</name>
</gene>
<evidence type="ECO:0000259" key="3">
    <source>
        <dbReference type="Pfam" id="PF00156"/>
    </source>
</evidence>
<comment type="caution">
    <text evidence="4">The sequence shown here is derived from an EMBL/GenBank/DDBJ whole genome shotgun (WGS) entry which is preliminary data.</text>
</comment>
<evidence type="ECO:0000313" key="4">
    <source>
        <dbReference type="EMBL" id="HGI87771.1"/>
    </source>
</evidence>
<protein>
    <submittedName>
        <fullName evidence="4">Phosphoribosyltransferase</fullName>
    </submittedName>
</protein>